<gene>
    <name evidence="2" type="ORF">CJEDD_04130</name>
</gene>
<protein>
    <submittedName>
        <fullName evidence="2">2,3-dihydroxy-2,3-dihydrophenylpropionate dehydrogenase</fullName>
    </submittedName>
</protein>
<dbReference type="PANTHER" id="PTHR15020">
    <property type="entry name" value="FLAVIN REDUCTASE-RELATED"/>
    <property type="match status" value="1"/>
</dbReference>
<dbReference type="InterPro" id="IPR016040">
    <property type="entry name" value="NAD(P)-bd_dom"/>
</dbReference>
<keyword evidence="3" id="KW-1185">Reference proteome</keyword>
<dbReference type="Pfam" id="PF13460">
    <property type="entry name" value="NAD_binding_10"/>
    <property type="match status" value="1"/>
</dbReference>
<dbReference type="SUPFAM" id="SSF51735">
    <property type="entry name" value="NAD(P)-binding Rossmann-fold domains"/>
    <property type="match status" value="1"/>
</dbReference>
<dbReference type="EMBL" id="CP063194">
    <property type="protein sequence ID" value="WCZ38440.1"/>
    <property type="molecule type" value="Genomic_DNA"/>
</dbReference>
<proteinExistence type="predicted"/>
<reference evidence="2 3" key="1">
    <citation type="submission" date="2020-10" db="EMBL/GenBank/DDBJ databases">
        <title>Complete genome sequence of Corynebacterium jeddahense DSM 45997, type strain of Corynebacterium jeddahense.</title>
        <authorList>
            <person name="Busche T."/>
            <person name="Kalinowski J."/>
            <person name="Ruckert C."/>
        </authorList>
    </citation>
    <scope>NUCLEOTIDE SEQUENCE [LARGE SCALE GENOMIC DNA]</scope>
    <source>
        <strain evidence="2 3">DSM 45997</strain>
    </source>
</reference>
<dbReference type="Gene3D" id="3.40.50.720">
    <property type="entry name" value="NAD(P)-binding Rossmann-like Domain"/>
    <property type="match status" value="1"/>
</dbReference>
<dbReference type="PANTHER" id="PTHR15020:SF50">
    <property type="entry name" value="UPF0659 PROTEIN YMR090W"/>
    <property type="match status" value="1"/>
</dbReference>
<name>A0ABY7UI85_9CORY</name>
<accession>A0ABY7UI85</accession>
<sequence>MDMENQRTALVTGAAGYVGGLVVKQLLEEGWRVKVLARSEKKAERKPFGDDVEIFEGDATERADVADALQDVDCAWYLLHSMDDGAGFAEQEADMAR</sequence>
<feature type="domain" description="NAD(P)-binding" evidence="1">
    <location>
        <begin position="13"/>
        <end position="80"/>
    </location>
</feature>
<dbReference type="Proteomes" id="UP001218071">
    <property type="component" value="Chromosome"/>
</dbReference>
<evidence type="ECO:0000313" key="2">
    <source>
        <dbReference type="EMBL" id="WCZ38440.1"/>
    </source>
</evidence>
<organism evidence="2 3">
    <name type="scientific">Corynebacterium jeddahense</name>
    <dbReference type="NCBI Taxonomy" id="1414719"/>
    <lineage>
        <taxon>Bacteria</taxon>
        <taxon>Bacillati</taxon>
        <taxon>Actinomycetota</taxon>
        <taxon>Actinomycetes</taxon>
        <taxon>Mycobacteriales</taxon>
        <taxon>Corynebacteriaceae</taxon>
        <taxon>Corynebacterium</taxon>
    </lineage>
</organism>
<dbReference type="InterPro" id="IPR036291">
    <property type="entry name" value="NAD(P)-bd_dom_sf"/>
</dbReference>
<evidence type="ECO:0000259" key="1">
    <source>
        <dbReference type="Pfam" id="PF13460"/>
    </source>
</evidence>
<evidence type="ECO:0000313" key="3">
    <source>
        <dbReference type="Proteomes" id="UP001218071"/>
    </source>
</evidence>